<dbReference type="Proteomes" id="UP000817658">
    <property type="component" value="Chromosome 1"/>
</dbReference>
<proteinExistence type="predicted"/>
<feature type="signal peptide" evidence="1">
    <location>
        <begin position="1"/>
        <end position="28"/>
    </location>
</feature>
<protein>
    <submittedName>
        <fullName evidence="2">Uncharacterized protein</fullName>
    </submittedName>
</protein>
<evidence type="ECO:0000313" key="2">
    <source>
        <dbReference type="EMBL" id="BAD73599.1"/>
    </source>
</evidence>
<keyword evidence="1" id="KW-0732">Signal</keyword>
<dbReference type="AlphaFoldDB" id="Q5QLW8"/>
<sequence>MICVVEERRKLLLLLCVAFGMCGQQGRLSEVGLKPGPVQYSVVRKKWILPCKGKVLWEVRKKK</sequence>
<reference evidence="2" key="1">
    <citation type="journal article" date="2002" name="Nature">
        <title>The genome sequence and structure of rice chromosome 1.</title>
        <authorList>
            <person name="Sasaki T."/>
            <person name="Matsumoto T."/>
            <person name="Yamamoto K."/>
            <person name="Sakata K."/>
            <person name="Baba T."/>
            <person name="Katayose Y."/>
            <person name="Wu J."/>
            <person name="Niimura Y."/>
            <person name="Cheng Z."/>
            <person name="Nagamura Y."/>
            <person name="Antonio B.A."/>
            <person name="Kanamori H."/>
            <person name="Hosokawa S."/>
            <person name="Masukawa M."/>
            <person name="Arikawa K."/>
            <person name="Chiden Y."/>
            <person name="Hayashi M."/>
            <person name="Okamoto M."/>
            <person name="Ando T."/>
            <person name="Aoki H."/>
            <person name="Arita K."/>
            <person name="Hamada M."/>
            <person name="Harada C."/>
            <person name="Hijishita S."/>
            <person name="Honda M."/>
            <person name="Ichikawa Y."/>
            <person name="Idonuma A."/>
            <person name="Iijima M."/>
            <person name="Ikeda M."/>
            <person name="Ikeno M."/>
            <person name="Itoh S."/>
            <person name="Itoh T."/>
            <person name="Itoh Y."/>
            <person name="Itoh Y."/>
            <person name="Iwabuchi A."/>
            <person name="Kamiya K."/>
            <person name="Karasawa W."/>
            <person name="Katagiri S."/>
            <person name="Kikuta A."/>
            <person name="Kobayashi N."/>
            <person name="Kono I."/>
            <person name="Machita K."/>
            <person name="Maehara T."/>
            <person name="Mizuno H."/>
            <person name="Mizubayashi T."/>
            <person name="Mukai Y."/>
            <person name="Nagasaki H."/>
            <person name="Nakashima M."/>
            <person name="Nakama Y."/>
            <person name="Nakamichi Y."/>
            <person name="Nakamura M."/>
            <person name="Namiki N."/>
            <person name="Negishi M."/>
            <person name="Ohta I."/>
            <person name="Ono N."/>
            <person name="Saji S."/>
            <person name="Sakai K."/>
            <person name="Shibata M."/>
            <person name="Shimokawa T."/>
            <person name="Shomura A."/>
            <person name="Song J."/>
            <person name="Takazaki Y."/>
            <person name="Terasawa K."/>
            <person name="Tsuji K."/>
            <person name="Waki K."/>
            <person name="Yamagata H."/>
            <person name="Yamane H."/>
            <person name="Yoshiki S."/>
            <person name="Yoshihara R."/>
            <person name="Yukawa K."/>
            <person name="Zhong H."/>
            <person name="Iwama H."/>
            <person name="Endo T."/>
            <person name="Ito H."/>
            <person name="Hahn J.H."/>
            <person name="Kim H.I."/>
            <person name="Eun M.Y."/>
            <person name="Yano M."/>
            <person name="Jiang J."/>
            <person name="Gojobori T."/>
        </authorList>
    </citation>
    <scope>NUCLEOTIDE SEQUENCE [LARGE SCALE GENOMIC DNA]</scope>
</reference>
<feature type="chain" id="PRO_5004260732" evidence="1">
    <location>
        <begin position="29"/>
        <end position="63"/>
    </location>
</feature>
<name>Q5QLW8_ORYSJ</name>
<dbReference type="EMBL" id="AP003563">
    <property type="protein sequence ID" value="BAD73599.1"/>
    <property type="molecule type" value="Genomic_DNA"/>
</dbReference>
<organism evidence="2">
    <name type="scientific">Oryza sativa subsp. japonica</name>
    <name type="common">Rice</name>
    <dbReference type="NCBI Taxonomy" id="39947"/>
    <lineage>
        <taxon>Eukaryota</taxon>
        <taxon>Viridiplantae</taxon>
        <taxon>Streptophyta</taxon>
        <taxon>Embryophyta</taxon>
        <taxon>Tracheophyta</taxon>
        <taxon>Spermatophyta</taxon>
        <taxon>Magnoliopsida</taxon>
        <taxon>Liliopsida</taxon>
        <taxon>Poales</taxon>
        <taxon>Poaceae</taxon>
        <taxon>BOP clade</taxon>
        <taxon>Oryzoideae</taxon>
        <taxon>Oryzeae</taxon>
        <taxon>Oryzinae</taxon>
        <taxon>Oryza</taxon>
        <taxon>Oryza sativa</taxon>
    </lineage>
</organism>
<evidence type="ECO:0000256" key="1">
    <source>
        <dbReference type="SAM" id="SignalP"/>
    </source>
</evidence>
<accession>Q5QLW8</accession>
<gene>
    <name evidence="2" type="primary">B1168H06.46</name>
</gene>